<evidence type="ECO:0000256" key="6">
    <source>
        <dbReference type="ARBA" id="ARBA00022694"/>
    </source>
</evidence>
<dbReference type="PANTHER" id="PTHR48418">
    <property type="entry name" value="TRNA WYBUTOSINE-SYNTHESIZING PROTEIN 3"/>
    <property type="match status" value="1"/>
</dbReference>
<comment type="catalytic activity">
    <reaction evidence="8">
        <text>4-demethyl-7-[(3S)-3-amino-3-carboxypropyl]wyosine(37) in tRNA(Phe) + S-adenosyl-L-methionine = 7-[(3S)-3-amino-3-carboxypropyl]wyosine(37) in tRNA(Phe) + S-adenosyl-L-homocysteine + H(+)</text>
        <dbReference type="Rhea" id="RHEA:36635"/>
        <dbReference type="Rhea" id="RHEA-COMP:10378"/>
        <dbReference type="Rhea" id="RHEA-COMP:10379"/>
        <dbReference type="ChEBI" id="CHEBI:15378"/>
        <dbReference type="ChEBI" id="CHEBI:57856"/>
        <dbReference type="ChEBI" id="CHEBI:59789"/>
        <dbReference type="ChEBI" id="CHEBI:73543"/>
        <dbReference type="ChEBI" id="CHEBI:73550"/>
        <dbReference type="EC" id="2.1.1.282"/>
    </reaction>
</comment>
<evidence type="ECO:0000259" key="10">
    <source>
        <dbReference type="Pfam" id="PF02676"/>
    </source>
</evidence>
<protein>
    <recommendedName>
        <fullName evidence="2">tRNA(Phe) 7-[(3-amino-3-carboxypropyl)-4-demethylwyosine(37)-N(4)]-methyltransferase</fullName>
        <ecNumber evidence="2">2.1.1.282</ecNumber>
    </recommendedName>
    <alternativeName>
        <fullName evidence="7">tRNA(Phe) 7-((3-amino-3-carboxypropyl)-4-demethylwyosine(37)-N(4))-methyltransferase</fullName>
    </alternativeName>
</protein>
<dbReference type="PANTHER" id="PTHR48418:SF1">
    <property type="entry name" value="TRNA WYBUTOSINE-SYNTHESIZING PROTEIN 3"/>
    <property type="match status" value="1"/>
</dbReference>
<feature type="region of interest" description="Disordered" evidence="9">
    <location>
        <begin position="273"/>
        <end position="317"/>
    </location>
</feature>
<keyword evidence="5" id="KW-0949">S-adenosyl-L-methionine</keyword>
<feature type="compositionally biased region" description="Basic and acidic residues" evidence="9">
    <location>
        <begin position="273"/>
        <end position="307"/>
    </location>
</feature>
<dbReference type="Gene3D" id="3.30.1960.10">
    <property type="entry name" value="tRNA wybutosine-synthesizing-like"/>
    <property type="match status" value="1"/>
</dbReference>
<evidence type="ECO:0000256" key="8">
    <source>
        <dbReference type="ARBA" id="ARBA00049202"/>
    </source>
</evidence>
<dbReference type="InterPro" id="IPR003827">
    <property type="entry name" value="tRNA_yW-synthesising"/>
</dbReference>
<keyword evidence="6" id="KW-0819">tRNA processing</keyword>
<proteinExistence type="inferred from homology"/>
<evidence type="ECO:0000256" key="7">
    <source>
        <dbReference type="ARBA" id="ARBA00030554"/>
    </source>
</evidence>
<evidence type="ECO:0000313" key="12">
    <source>
        <dbReference type="Proteomes" id="UP000742024"/>
    </source>
</evidence>
<gene>
    <name evidence="11" type="ORF">E4U57_004530</name>
</gene>
<dbReference type="EMBL" id="SRPR01000340">
    <property type="protein sequence ID" value="KAG5954403.1"/>
    <property type="molecule type" value="Genomic_DNA"/>
</dbReference>
<sequence>MPQLPFPKPPPGFEAKKARILHDLAVPAAEYTDASPKGTIDTGIRDLIDEINTAEGFVTTSSCAGRVSVFLEGRKVALAADGHGEAAEAHAGASSGSASQVAGVGGKGAGGTWLFVSHDVVEGQDWVDGLALMRGNALETETETETETEEGRRLIHFKFEPMILHILTASPSHAQVLLQAALQAGFRESGAVNIAPQADSSTTPMVAVRSMGLSFESLIGFESSRSGSRHALVTASHLRLLMGIARERFAENSKRIERFRGAFASRVLESREKRTTSDGREWEDAAARRERMREEGLRRREALRGADGEMSTGVCND</sequence>
<keyword evidence="4" id="KW-0808">Transferase</keyword>
<evidence type="ECO:0000313" key="11">
    <source>
        <dbReference type="EMBL" id="KAG5954403.1"/>
    </source>
</evidence>
<dbReference type="SUPFAM" id="SSF111278">
    <property type="entry name" value="SSo0622-like"/>
    <property type="match status" value="1"/>
</dbReference>
<organism evidence="11 12">
    <name type="scientific">Claviceps arundinis</name>
    <dbReference type="NCBI Taxonomy" id="1623583"/>
    <lineage>
        <taxon>Eukaryota</taxon>
        <taxon>Fungi</taxon>
        <taxon>Dikarya</taxon>
        <taxon>Ascomycota</taxon>
        <taxon>Pezizomycotina</taxon>
        <taxon>Sordariomycetes</taxon>
        <taxon>Hypocreomycetidae</taxon>
        <taxon>Hypocreales</taxon>
        <taxon>Clavicipitaceae</taxon>
        <taxon>Claviceps</taxon>
    </lineage>
</organism>
<evidence type="ECO:0000256" key="4">
    <source>
        <dbReference type="ARBA" id="ARBA00022679"/>
    </source>
</evidence>
<dbReference type="Pfam" id="PF02676">
    <property type="entry name" value="TYW3"/>
    <property type="match status" value="1"/>
</dbReference>
<comment type="caution">
    <text evidence="11">The sequence shown here is derived from an EMBL/GenBank/DDBJ whole genome shotgun (WGS) entry which is preliminary data.</text>
</comment>
<evidence type="ECO:0000256" key="1">
    <source>
        <dbReference type="ARBA" id="ARBA00008569"/>
    </source>
</evidence>
<evidence type="ECO:0000256" key="5">
    <source>
        <dbReference type="ARBA" id="ARBA00022691"/>
    </source>
</evidence>
<reference evidence="11 12" key="1">
    <citation type="journal article" date="2020" name="bioRxiv">
        <title>Whole genome comparisons of ergot fungi reveals the divergence and evolution of species within the genus Claviceps are the result of varying mechanisms driving genome evolution and host range expansion.</title>
        <authorList>
            <person name="Wyka S.A."/>
            <person name="Mondo S.J."/>
            <person name="Liu M."/>
            <person name="Dettman J."/>
            <person name="Nalam V."/>
            <person name="Broders K.D."/>
        </authorList>
    </citation>
    <scope>NUCLEOTIDE SEQUENCE [LARGE SCALE GENOMIC DNA]</scope>
    <source>
        <strain evidence="11 12">LM583</strain>
    </source>
</reference>
<keyword evidence="12" id="KW-1185">Reference proteome</keyword>
<accession>A0ABQ7P4Y4</accession>
<keyword evidence="3" id="KW-0489">Methyltransferase</keyword>
<name>A0ABQ7P4Y4_9HYPO</name>
<evidence type="ECO:0000256" key="9">
    <source>
        <dbReference type="SAM" id="MobiDB-lite"/>
    </source>
</evidence>
<comment type="similarity">
    <text evidence="1">Belongs to the TYW3 family.</text>
</comment>
<evidence type="ECO:0000256" key="2">
    <source>
        <dbReference type="ARBA" id="ARBA00012750"/>
    </source>
</evidence>
<dbReference type="InterPro" id="IPR036602">
    <property type="entry name" value="tRNA_yW-synthesising-like_sf"/>
</dbReference>
<dbReference type="EC" id="2.1.1.282" evidence="2"/>
<feature type="domain" description="tRNA wybutosine-synthesizing protein" evidence="10">
    <location>
        <begin position="16"/>
        <end position="264"/>
    </location>
</feature>
<evidence type="ECO:0000256" key="3">
    <source>
        <dbReference type="ARBA" id="ARBA00022603"/>
    </source>
</evidence>
<dbReference type="Proteomes" id="UP000742024">
    <property type="component" value="Unassembled WGS sequence"/>
</dbReference>